<dbReference type="Gene3D" id="3.60.120.10">
    <property type="entry name" value="Anthranilate synthase"/>
    <property type="match status" value="1"/>
</dbReference>
<evidence type="ECO:0000259" key="10">
    <source>
        <dbReference type="Pfam" id="PF00425"/>
    </source>
</evidence>
<evidence type="ECO:0000256" key="6">
    <source>
        <dbReference type="ARBA" id="ARBA00023141"/>
    </source>
</evidence>
<dbReference type="Pfam" id="PF00425">
    <property type="entry name" value="Chorismate_bind"/>
    <property type="match status" value="1"/>
</dbReference>
<evidence type="ECO:0000256" key="7">
    <source>
        <dbReference type="ARBA" id="ARBA00023235"/>
    </source>
</evidence>
<keyword evidence="5" id="KW-0028">Amino-acid biosynthesis</keyword>
<keyword evidence="7" id="KW-0413">Isomerase</keyword>
<dbReference type="PRINTS" id="PR00095">
    <property type="entry name" value="ANTSNTHASEI"/>
</dbReference>
<keyword evidence="6" id="KW-0057">Aromatic amino acid biosynthesis</keyword>
<gene>
    <name evidence="11" type="ORF">ACFO0N_13050</name>
</gene>
<organism evidence="11 12">
    <name type="scientific">Halobium salinum</name>
    <dbReference type="NCBI Taxonomy" id="1364940"/>
    <lineage>
        <taxon>Archaea</taxon>
        <taxon>Methanobacteriati</taxon>
        <taxon>Methanobacteriota</taxon>
        <taxon>Stenosarchaea group</taxon>
        <taxon>Halobacteria</taxon>
        <taxon>Halobacteriales</taxon>
        <taxon>Haloferacaceae</taxon>
        <taxon>Halobium</taxon>
    </lineage>
</organism>
<name>A0ABD5PDY6_9EURY</name>
<dbReference type="GO" id="GO:0008909">
    <property type="term" value="F:isochorismate synthase activity"/>
    <property type="evidence" value="ECO:0007669"/>
    <property type="project" value="UniProtKB-EC"/>
</dbReference>
<keyword evidence="12" id="KW-1185">Reference proteome</keyword>
<feature type="domain" description="Chorismate-utilising enzyme C-terminal" evidence="10">
    <location>
        <begin position="191"/>
        <end position="456"/>
    </location>
</feature>
<keyword evidence="5" id="KW-0822">Tryptophan biosynthesis</keyword>
<accession>A0ABD5PDY6</accession>
<evidence type="ECO:0000313" key="12">
    <source>
        <dbReference type="Proteomes" id="UP001595921"/>
    </source>
</evidence>
<dbReference type="NCBIfam" id="TIGR00543">
    <property type="entry name" value="isochor_syn"/>
    <property type="match status" value="1"/>
</dbReference>
<dbReference type="RefSeq" id="WP_267619792.1">
    <property type="nucleotide sequence ID" value="NZ_JAODIW010000004.1"/>
</dbReference>
<feature type="region of interest" description="Disordered" evidence="9">
    <location>
        <begin position="165"/>
        <end position="187"/>
    </location>
</feature>
<comment type="caution">
    <text evidence="11">The sequence shown here is derived from an EMBL/GenBank/DDBJ whole genome shotgun (WGS) entry which is preliminary data.</text>
</comment>
<dbReference type="InterPro" id="IPR005801">
    <property type="entry name" value="ADC_synthase"/>
</dbReference>
<sequence>MEPPQSEGATLGGALVSRAVRIQAPSMRAALAALDGPRTAWTAPDEPSVVAGGAAATLTGDGPDRFTEVRAAAEELFAADDADVGADAARPRLFGGFAFHGDHRAEGTWTGFPAAGFVLPQVQLTFAGASAARNGDTSAWLTVNAVGSEATPEAVEARLERERERFESLPEPSPVAAPPGVVSRERTTGLEEWREGVRAAIRRIRAGELRKVVLAQALRCDLAADLSVPDTLSRLGERYPDCHRFLVEPTGPTAAGATNCDSPERPAFFGATPEILVSRRGRTVHTGALAGTTGRGDTPAEDEWLAEELRTSEKDIHEHEIVADAIRDQLAPLASSVSTGDRTVRRLATVQHLWTPISAELADDEHVLSLVEALHPTPAVGGLPPEKALATIRDTEPFDRGWYASPVGWFDAAGNGSFAVALRSALATRRTATLFAGVGVVADSDPDREWDEVQLKYRPILDELERPQ</sequence>
<dbReference type="Proteomes" id="UP001595921">
    <property type="component" value="Unassembled WGS sequence"/>
</dbReference>
<comment type="catalytic activity">
    <reaction evidence="1">
        <text>chorismate = isochorismate</text>
        <dbReference type="Rhea" id="RHEA:18985"/>
        <dbReference type="ChEBI" id="CHEBI:29748"/>
        <dbReference type="ChEBI" id="CHEBI:29780"/>
        <dbReference type="EC" id="5.4.4.2"/>
    </reaction>
</comment>
<evidence type="ECO:0000256" key="9">
    <source>
        <dbReference type="SAM" id="MobiDB-lite"/>
    </source>
</evidence>
<evidence type="ECO:0000256" key="1">
    <source>
        <dbReference type="ARBA" id="ARBA00000799"/>
    </source>
</evidence>
<evidence type="ECO:0000256" key="5">
    <source>
        <dbReference type="ARBA" id="ARBA00022822"/>
    </source>
</evidence>
<dbReference type="GO" id="GO:0000162">
    <property type="term" value="P:L-tryptophan biosynthetic process"/>
    <property type="evidence" value="ECO:0007669"/>
    <property type="project" value="UniProtKB-KW"/>
</dbReference>
<dbReference type="InterPro" id="IPR019999">
    <property type="entry name" value="Anth_synth_I-like"/>
</dbReference>
<dbReference type="SUPFAM" id="SSF56322">
    <property type="entry name" value="ADC synthase"/>
    <property type="match status" value="1"/>
</dbReference>
<evidence type="ECO:0000313" key="11">
    <source>
        <dbReference type="EMBL" id="MFC4358870.1"/>
    </source>
</evidence>
<dbReference type="InterPro" id="IPR015890">
    <property type="entry name" value="Chorismate_C"/>
</dbReference>
<comment type="similarity">
    <text evidence="3">Belongs to the isochorismate synthase family.</text>
</comment>
<evidence type="ECO:0000256" key="4">
    <source>
        <dbReference type="ARBA" id="ARBA00012824"/>
    </source>
</evidence>
<reference evidence="11 12" key="1">
    <citation type="journal article" date="2019" name="Int. J. Syst. Evol. Microbiol.">
        <title>The Global Catalogue of Microorganisms (GCM) 10K type strain sequencing project: providing services to taxonomists for standard genome sequencing and annotation.</title>
        <authorList>
            <consortium name="The Broad Institute Genomics Platform"/>
            <consortium name="The Broad Institute Genome Sequencing Center for Infectious Disease"/>
            <person name="Wu L."/>
            <person name="Ma J."/>
        </authorList>
    </citation>
    <scope>NUCLEOTIDE SEQUENCE [LARGE SCALE GENOMIC DNA]</scope>
    <source>
        <strain evidence="11 12">CGMCC 1.12553</strain>
    </source>
</reference>
<dbReference type="EC" id="5.4.4.2" evidence="4"/>
<dbReference type="PANTHER" id="PTHR42839:SF2">
    <property type="entry name" value="ISOCHORISMATE SYNTHASE ENTC"/>
    <property type="match status" value="1"/>
</dbReference>
<evidence type="ECO:0000256" key="3">
    <source>
        <dbReference type="ARBA" id="ARBA00005297"/>
    </source>
</evidence>
<proteinExistence type="inferred from homology"/>
<evidence type="ECO:0000256" key="2">
    <source>
        <dbReference type="ARBA" id="ARBA00004873"/>
    </source>
</evidence>
<dbReference type="InterPro" id="IPR004561">
    <property type="entry name" value="IsoChor_synthase"/>
</dbReference>
<dbReference type="PANTHER" id="PTHR42839">
    <property type="entry name" value="ISOCHORISMATE SYNTHASE ENTC"/>
    <property type="match status" value="1"/>
</dbReference>
<comment type="pathway">
    <text evidence="2">Amino-acid biosynthesis; L-tryptophan biosynthesis; L-tryptophan from chorismate: step 1/5.</text>
</comment>
<dbReference type="EMBL" id="JBHSDS010000007">
    <property type="protein sequence ID" value="MFC4358870.1"/>
    <property type="molecule type" value="Genomic_DNA"/>
</dbReference>
<dbReference type="AlphaFoldDB" id="A0ABD5PDY6"/>
<evidence type="ECO:0000256" key="8">
    <source>
        <dbReference type="ARBA" id="ARBA00041564"/>
    </source>
</evidence>
<protein>
    <recommendedName>
        <fullName evidence="4">isochorismate synthase</fullName>
        <ecNumber evidence="4">5.4.4.2</ecNumber>
    </recommendedName>
    <alternativeName>
        <fullName evidence="8">Isochorismate mutase</fullName>
    </alternativeName>
</protein>